<dbReference type="PANTHER" id="PTHR31642">
    <property type="entry name" value="TRICHOTHECENE 3-O-ACETYLTRANSFERASE"/>
    <property type="match status" value="1"/>
</dbReference>
<evidence type="ECO:0000313" key="3">
    <source>
        <dbReference type="EMBL" id="KAF4381195.1"/>
    </source>
</evidence>
<dbReference type="AlphaFoldDB" id="A0A7J6FTW1"/>
<dbReference type="GO" id="GO:0016747">
    <property type="term" value="F:acyltransferase activity, transferring groups other than amino-acyl groups"/>
    <property type="evidence" value="ECO:0007669"/>
    <property type="project" value="TreeGrafter"/>
</dbReference>
<reference evidence="4 5" key="1">
    <citation type="journal article" date="2020" name="bioRxiv">
        <title>Sequence and annotation of 42 cannabis genomes reveals extensive copy number variation in cannabinoid synthesis and pathogen resistance genes.</title>
        <authorList>
            <person name="Mckernan K.J."/>
            <person name="Helbert Y."/>
            <person name="Kane L.T."/>
            <person name="Ebling H."/>
            <person name="Zhang L."/>
            <person name="Liu B."/>
            <person name="Eaton Z."/>
            <person name="Mclaughlin S."/>
            <person name="Kingan S."/>
            <person name="Baybayan P."/>
            <person name="Concepcion G."/>
            <person name="Jordan M."/>
            <person name="Riva A."/>
            <person name="Barbazuk W."/>
            <person name="Harkins T."/>
        </authorList>
    </citation>
    <scope>NUCLEOTIDE SEQUENCE [LARGE SCALE GENOMIC DNA]</scope>
    <source>
        <strain evidence="4 5">cv. Jamaican Lion 4</strain>
        <strain evidence="2">Father</strain>
        <strain evidence="3">Mother</strain>
        <tissue evidence="2">Leaf</tissue>
    </source>
</reference>
<dbReference type="EMBL" id="JAATIQ010000172">
    <property type="protein sequence ID" value="KAF4374115.1"/>
    <property type="molecule type" value="Genomic_DNA"/>
</dbReference>
<keyword evidence="5" id="KW-1185">Reference proteome</keyword>
<gene>
    <name evidence="3" type="ORF">F8388_012117</name>
    <name evidence="2" type="ORF">G4B88_020507</name>
</gene>
<dbReference type="Pfam" id="PF02458">
    <property type="entry name" value="Transferase"/>
    <property type="match status" value="1"/>
</dbReference>
<organism evidence="2 5">
    <name type="scientific">Cannabis sativa</name>
    <name type="common">Hemp</name>
    <name type="synonym">Marijuana</name>
    <dbReference type="NCBI Taxonomy" id="3483"/>
    <lineage>
        <taxon>Eukaryota</taxon>
        <taxon>Viridiplantae</taxon>
        <taxon>Streptophyta</taxon>
        <taxon>Embryophyta</taxon>
        <taxon>Tracheophyta</taxon>
        <taxon>Spermatophyta</taxon>
        <taxon>Magnoliopsida</taxon>
        <taxon>eudicotyledons</taxon>
        <taxon>Gunneridae</taxon>
        <taxon>Pentapetalae</taxon>
        <taxon>rosids</taxon>
        <taxon>fabids</taxon>
        <taxon>Rosales</taxon>
        <taxon>Cannabaceae</taxon>
        <taxon>Cannabis</taxon>
    </lineage>
</organism>
<protein>
    <submittedName>
        <fullName evidence="2">Uncharacterized protein</fullName>
    </submittedName>
</protein>
<comment type="caution">
    <text evidence="2">The sequence shown here is derived from an EMBL/GenBank/DDBJ whole genome shotgun (WGS) entry which is preliminary data.</text>
</comment>
<evidence type="ECO:0000313" key="5">
    <source>
        <dbReference type="Proteomes" id="UP000583929"/>
    </source>
</evidence>
<dbReference type="Gene3D" id="3.30.559.10">
    <property type="entry name" value="Chloramphenicol acetyltransferase-like domain"/>
    <property type="match status" value="2"/>
</dbReference>
<dbReference type="Proteomes" id="UP000525078">
    <property type="component" value="Unassembled WGS sequence"/>
</dbReference>
<dbReference type="InterPro" id="IPR023213">
    <property type="entry name" value="CAT-like_dom_sf"/>
</dbReference>
<proteinExistence type="inferred from homology"/>
<dbReference type="Proteomes" id="UP000583929">
    <property type="component" value="Unassembled WGS sequence"/>
</dbReference>
<evidence type="ECO:0000313" key="4">
    <source>
        <dbReference type="Proteomes" id="UP000525078"/>
    </source>
</evidence>
<dbReference type="PANTHER" id="PTHR31642:SF259">
    <property type="entry name" value="PROTEIN ECERIFERUM 2"/>
    <property type="match status" value="1"/>
</dbReference>
<sequence length="446" mass="50354">MLPPRTTAEIPITGARLSSVVPGTVRGENKDRELTNMDLALKFHYIKGLYFFYNNNTTQNIITIEELKKPMFELLDRFFPVAGRIRRSEADNPYIKCNDAGVRIIEAYCEEFTVEECLDMVEMGYSFHDRLCYNHVLGPDLGFSPLVLLQVTWFKCGGVSVGLSWAHILGDIASASTFMNTWAHIMSGHVPKESIHITSPIRPYNFSNVIATKPFSVKELNPPVENNWSLPTNNNGQNMRTRCFKVSAKQLNLLMSNTCGKKATNFTRFEIISSVIWKSLSQLRKNSLSSKVVTICWYQNPSGDSNDQVIPNNKSMVLSTVERDSEVNNVSELAFLISERKIVENEAINNEEMIGKMDFLVYGANLTFVNLEDVEIYEFEMKGKRPVFANFSIEGVGKEGLVLVQTKGPKNGNKEDDINGRIVTVVLPEDELAHLENELKTNWNIA</sequence>
<name>A0A7J6FTW1_CANSA</name>
<dbReference type="EMBL" id="JAATIP010000063">
    <property type="protein sequence ID" value="KAF4381195.1"/>
    <property type="molecule type" value="Genomic_DNA"/>
</dbReference>
<evidence type="ECO:0000313" key="2">
    <source>
        <dbReference type="EMBL" id="KAF4374115.1"/>
    </source>
</evidence>
<evidence type="ECO:0000256" key="1">
    <source>
        <dbReference type="ARBA" id="ARBA00009861"/>
    </source>
</evidence>
<accession>A0A7J6FTW1</accession>
<comment type="similarity">
    <text evidence="1">Belongs to the plant acyltransferase family.</text>
</comment>
<dbReference type="InterPro" id="IPR050317">
    <property type="entry name" value="Plant_Fungal_Acyltransferase"/>
</dbReference>